<comment type="caution">
    <text evidence="1">The sequence shown here is derived from an EMBL/GenBank/DDBJ whole genome shotgun (WGS) entry which is preliminary data.</text>
</comment>
<keyword evidence="2" id="KW-1185">Reference proteome</keyword>
<evidence type="ECO:0000313" key="2">
    <source>
        <dbReference type="Proteomes" id="UP001605918"/>
    </source>
</evidence>
<dbReference type="InterPro" id="IPR036375">
    <property type="entry name" value="Hemopexin-like_dom_sf"/>
</dbReference>
<proteinExistence type="predicted"/>
<dbReference type="Proteomes" id="UP001605918">
    <property type="component" value="Unassembled WGS sequence"/>
</dbReference>
<name>A0ABW7DDB8_9PSED</name>
<organism evidence="1 2">
    <name type="scientific">Pseudomonas retamae</name>
    <dbReference type="NCBI Taxonomy" id="702110"/>
    <lineage>
        <taxon>Bacteria</taxon>
        <taxon>Pseudomonadati</taxon>
        <taxon>Pseudomonadota</taxon>
        <taxon>Gammaproteobacteria</taxon>
        <taxon>Pseudomonadales</taxon>
        <taxon>Pseudomonadaceae</taxon>
        <taxon>Pseudomonas</taxon>
    </lineage>
</organism>
<dbReference type="Gene3D" id="2.110.10.10">
    <property type="entry name" value="Hemopexin-like domain"/>
    <property type="match status" value="1"/>
</dbReference>
<dbReference type="EMBL" id="JBIEIL010000008">
    <property type="protein sequence ID" value="MFG6205995.1"/>
    <property type="molecule type" value="Genomic_DNA"/>
</dbReference>
<dbReference type="RefSeq" id="WP_394507165.1">
    <property type="nucleotide sequence ID" value="NZ_JBIEIL010000008.1"/>
</dbReference>
<gene>
    <name evidence="1" type="ORF">ACGSLL_16660</name>
</gene>
<evidence type="ECO:0000313" key="1">
    <source>
        <dbReference type="EMBL" id="MFG6205995.1"/>
    </source>
</evidence>
<reference evidence="1 2" key="1">
    <citation type="submission" date="2024-10" db="EMBL/GenBank/DDBJ databases">
        <title>Whole genome of Pseudomonas sp Strain RB5.</title>
        <authorList>
            <person name="Selami N."/>
        </authorList>
    </citation>
    <scope>NUCLEOTIDE SEQUENCE [LARGE SCALE GENOMIC DNA]</scope>
    <source>
        <strain evidence="1 2">RB5</strain>
    </source>
</reference>
<sequence>MPQLKNCVAIDWRAGPDRIYFFFKDSETYSRFDLGANKVADIYPASTAGSWDKFDPFVKDLRFGFTTTSIGFNAPGDEDIAWLFHYQGSTPMVCKYDQDKDAVASFQKVADSIWKPILPYFDQIIAGTWFELTGQAFLFRFILNDGHYLSFNYRAKTLTRKPFGEYQLGALKPYKDRIITAAQNDRTFADSYWYIFLTNNQYLVYNIQTDRLVSGPHTINDGNWPGLLRG</sequence>
<evidence type="ECO:0008006" key="3">
    <source>
        <dbReference type="Google" id="ProtNLM"/>
    </source>
</evidence>
<accession>A0ABW7DDB8</accession>
<protein>
    <recommendedName>
        <fullName evidence="3">Hemopexin</fullName>
    </recommendedName>
</protein>